<evidence type="ECO:0000313" key="3">
    <source>
        <dbReference type="Proteomes" id="UP000580839"/>
    </source>
</evidence>
<dbReference type="Proteomes" id="UP000580839">
    <property type="component" value="Unassembled WGS sequence"/>
</dbReference>
<dbReference type="Pfam" id="PF00144">
    <property type="entry name" value="Beta-lactamase"/>
    <property type="match status" value="1"/>
</dbReference>
<sequence>MNSVVLVCVTTALLSVLGTVQPVAAFRAEGPLAPRFAARLSRWETMRDSLRIPGLAIAVVRNDSLVLLATSGERDVARGLPVTPQTMFYIASCTKPLVATLSVRLDEQRRLALDTRCREVLPGFRLADSAATDSITLRDLLCHRAGLQNPIITMGEAYSGTMTPARFARLLAATRPTGTFEYSNLHYTIAGRMIAERCGGSWKRPLERELFAPLGMTRSTTSATRYLSDPDHAVPYSLEFGSVKPAFTKSDATMHAAGGVASSTLDLIRFLRFHLADGVLDAQPIMGADAI</sequence>
<dbReference type="InterPro" id="IPR012338">
    <property type="entry name" value="Beta-lactam/transpept-like"/>
</dbReference>
<name>A0A849SBN6_UNCEI</name>
<dbReference type="SUPFAM" id="SSF56601">
    <property type="entry name" value="beta-lactamase/transpeptidase-like"/>
    <property type="match status" value="1"/>
</dbReference>
<dbReference type="PANTHER" id="PTHR46825:SF15">
    <property type="entry name" value="BETA-LACTAMASE-RELATED DOMAIN-CONTAINING PROTEIN"/>
    <property type="match status" value="1"/>
</dbReference>
<feature type="domain" description="Beta-lactamase-related" evidence="1">
    <location>
        <begin position="47"/>
        <end position="280"/>
    </location>
</feature>
<organism evidence="2 3">
    <name type="scientific">Eiseniibacteriota bacterium</name>
    <dbReference type="NCBI Taxonomy" id="2212470"/>
    <lineage>
        <taxon>Bacteria</taxon>
        <taxon>Candidatus Eiseniibacteriota</taxon>
    </lineage>
</organism>
<dbReference type="PANTHER" id="PTHR46825">
    <property type="entry name" value="D-ALANYL-D-ALANINE-CARBOXYPEPTIDASE/ENDOPEPTIDASE AMPH"/>
    <property type="match status" value="1"/>
</dbReference>
<dbReference type="EMBL" id="JABFRW010000028">
    <property type="protein sequence ID" value="NOT33088.1"/>
    <property type="molecule type" value="Genomic_DNA"/>
</dbReference>
<accession>A0A849SBN6</accession>
<evidence type="ECO:0000259" key="1">
    <source>
        <dbReference type="Pfam" id="PF00144"/>
    </source>
</evidence>
<dbReference type="Gene3D" id="3.40.710.10">
    <property type="entry name" value="DD-peptidase/beta-lactamase superfamily"/>
    <property type="match status" value="1"/>
</dbReference>
<evidence type="ECO:0000313" key="2">
    <source>
        <dbReference type="EMBL" id="NOT33088.1"/>
    </source>
</evidence>
<gene>
    <name evidence="2" type="ORF">HOP12_02850</name>
</gene>
<reference evidence="2 3" key="1">
    <citation type="submission" date="2020-04" db="EMBL/GenBank/DDBJ databases">
        <title>Metagenomic profiling of ammonia- and methane-oxidizing microorganisms in a Dutch drinking water treatment plant.</title>
        <authorList>
            <person name="Poghosyan L."/>
            <person name="Leucker S."/>
        </authorList>
    </citation>
    <scope>NUCLEOTIDE SEQUENCE [LARGE SCALE GENOMIC DNA]</scope>
    <source>
        <strain evidence="2">S-RSF-IL-03</strain>
    </source>
</reference>
<dbReference type="InterPro" id="IPR001466">
    <property type="entry name" value="Beta-lactam-related"/>
</dbReference>
<dbReference type="AlphaFoldDB" id="A0A849SBN6"/>
<dbReference type="InterPro" id="IPR050491">
    <property type="entry name" value="AmpC-like"/>
</dbReference>
<comment type="caution">
    <text evidence="2">The sequence shown here is derived from an EMBL/GenBank/DDBJ whole genome shotgun (WGS) entry which is preliminary data.</text>
</comment>
<feature type="non-terminal residue" evidence="2">
    <location>
        <position position="291"/>
    </location>
</feature>
<protein>
    <submittedName>
        <fullName evidence="2">Beta-lactamase family protein</fullName>
    </submittedName>
</protein>
<proteinExistence type="predicted"/>